<accession>A0ACC3MF39</accession>
<proteinExistence type="predicted"/>
<reference evidence="1" key="1">
    <citation type="submission" date="2023-07" db="EMBL/GenBank/DDBJ databases">
        <title>Black Yeasts Isolated from many extreme environments.</title>
        <authorList>
            <person name="Coleine C."/>
            <person name="Stajich J.E."/>
            <person name="Selbmann L."/>
        </authorList>
    </citation>
    <scope>NUCLEOTIDE SEQUENCE</scope>
    <source>
        <strain evidence="1">CCFEE 5714</strain>
    </source>
</reference>
<evidence type="ECO:0000313" key="1">
    <source>
        <dbReference type="EMBL" id="KAK3690614.1"/>
    </source>
</evidence>
<evidence type="ECO:0000313" key="2">
    <source>
        <dbReference type="Proteomes" id="UP001281147"/>
    </source>
</evidence>
<protein>
    <submittedName>
        <fullName evidence="1">Uncharacterized protein</fullName>
    </submittedName>
</protein>
<comment type="caution">
    <text evidence="1">The sequence shown here is derived from an EMBL/GenBank/DDBJ whole genome shotgun (WGS) entry which is preliminary data.</text>
</comment>
<name>A0ACC3MF39_9PEZI</name>
<dbReference type="Proteomes" id="UP001281147">
    <property type="component" value="Unassembled WGS sequence"/>
</dbReference>
<dbReference type="EMBL" id="JAUTXU010000285">
    <property type="protein sequence ID" value="KAK3690614.1"/>
    <property type="molecule type" value="Genomic_DNA"/>
</dbReference>
<keyword evidence="2" id="KW-1185">Reference proteome</keyword>
<gene>
    <name evidence="1" type="ORF">LTR37_019110</name>
</gene>
<organism evidence="1 2">
    <name type="scientific">Vermiconidia calcicola</name>
    <dbReference type="NCBI Taxonomy" id="1690605"/>
    <lineage>
        <taxon>Eukaryota</taxon>
        <taxon>Fungi</taxon>
        <taxon>Dikarya</taxon>
        <taxon>Ascomycota</taxon>
        <taxon>Pezizomycotina</taxon>
        <taxon>Dothideomycetes</taxon>
        <taxon>Dothideomycetidae</taxon>
        <taxon>Mycosphaerellales</taxon>
        <taxon>Extremaceae</taxon>
        <taxon>Vermiconidia</taxon>
    </lineage>
</organism>
<sequence>MLTHTHIRPDTQALDAKRPTEFKTLREARSSLEWVLNSLTVFFLDMELDEAFYDIAISNAEKHLVFTPWLASWERAFSTFLLKNQERLNAEERRAAMVLKAHQTVAEILSEVDLSLGELGWDAFHDKFEAITNLAAAVLEGGQQADTSVIEARWKTSDVFISQPNATLSFSLGIVDPLYEVVSRCRSPTLRRRALDLLAKHPRQECVWSSWSAWKVGKFLMRLEEESMDTQPKSSSDIPSDRRISGAWLDFSDKSTEEGRRGRVGYRTSIPRASARYALNPGLFEDWNTDESGFNETDDLLSTRSNSTTSAGRITFAHENMATAAGARPGESLASTWSVLDTMGTSTNIPSISATPPQD</sequence>